<dbReference type="InterPro" id="IPR013785">
    <property type="entry name" value="Aldolase_TIM"/>
</dbReference>
<dbReference type="SUPFAM" id="SSF51569">
    <property type="entry name" value="Aldolase"/>
    <property type="match status" value="1"/>
</dbReference>
<dbReference type="AlphaFoldDB" id="A0AAW6UA65"/>
<dbReference type="PANTHER" id="PTHR43778">
    <property type="entry name" value="PYRUVATE CARBOXYLASE"/>
    <property type="match status" value="1"/>
</dbReference>
<dbReference type="EMBL" id="JASCXW010000017">
    <property type="protein sequence ID" value="MDI6453078.1"/>
    <property type="molecule type" value="Genomic_DNA"/>
</dbReference>
<dbReference type="NCBIfam" id="NF006761">
    <property type="entry name" value="PRK09282.1"/>
    <property type="match status" value="1"/>
</dbReference>
<organism evidence="2 3">
    <name type="scientific">Peloplasma aerotolerans</name>
    <dbReference type="NCBI Taxonomy" id="3044389"/>
    <lineage>
        <taxon>Bacteria</taxon>
        <taxon>Bacillati</taxon>
        <taxon>Mycoplasmatota</taxon>
        <taxon>Mollicutes</taxon>
        <taxon>Acholeplasmatales</taxon>
        <taxon>Acholeplasmataceae</taxon>
        <taxon>Peloplasma</taxon>
    </lineage>
</organism>
<gene>
    <name evidence="2" type="ORF">QJ521_05850</name>
</gene>
<dbReference type="InterPro" id="IPR003379">
    <property type="entry name" value="Carboxylase_cons_dom"/>
</dbReference>
<dbReference type="GO" id="GO:0005737">
    <property type="term" value="C:cytoplasm"/>
    <property type="evidence" value="ECO:0007669"/>
    <property type="project" value="TreeGrafter"/>
</dbReference>
<dbReference type="RefSeq" id="WP_282839507.1">
    <property type="nucleotide sequence ID" value="NZ_JASCXW010000017.1"/>
</dbReference>
<dbReference type="Gene3D" id="3.20.20.70">
    <property type="entry name" value="Aldolase class I"/>
    <property type="match status" value="1"/>
</dbReference>
<protein>
    <submittedName>
        <fullName evidence="2">Oxaloacetate decarboxylase subunit alpha</fullName>
        <ecNumber evidence="2">4.1.1.112</ecNumber>
    </submittedName>
</protein>
<evidence type="ECO:0000259" key="1">
    <source>
        <dbReference type="PROSITE" id="PS50991"/>
    </source>
</evidence>
<dbReference type="PROSITE" id="PS50991">
    <property type="entry name" value="PYR_CT"/>
    <property type="match status" value="1"/>
</dbReference>
<keyword evidence="2" id="KW-0456">Lyase</keyword>
<dbReference type="InterPro" id="IPR000891">
    <property type="entry name" value="PYR_CT"/>
</dbReference>
<sequence>MPIKIVETSLRDGHQSLMATRMTTKDILSIVPELDKAGFHALEVWGGATFDACLRFLNEDPWERLREIKKLAPNTKLQMLFRGQNILGYRHYPDDIVDKFVQKSIENGIDIIRIFDALNDIRNLKSAVDATKKYGGHCQIALSYTTSPVHTVDYYVKLAQEVEQMGADSLCIKDMAGILLPHDAYNLISQLKQNTKLPINLHSHATAGIMEATYLKAIEAGVDIIDTALSPLSGGTSQVATESFHYILKGTQYDPKLDIHKLNQAATKLTIIKDEYLKNGILNPKALTSNPSILEYQVPGGMLSNLMSQLKEQDQMKDFEKVLKEIPIVRKDLGYPPLVTPISQMVGTQALMNVMTDNPYKIVPKEIKEYLRGLYGQAPAKVNSLVLAKIIGNDKIITHRPADDLKPEFEALKEKYKDFAKSDEDLLSIALFEKVAIEFLEKKYKEKPKPKNEIYAFSVTIGGDAT</sequence>
<dbReference type="PANTHER" id="PTHR43778:SF2">
    <property type="entry name" value="PYRUVATE CARBOXYLASE, MITOCHONDRIAL"/>
    <property type="match status" value="1"/>
</dbReference>
<dbReference type="SUPFAM" id="SSF89000">
    <property type="entry name" value="post-HMGL domain-like"/>
    <property type="match status" value="1"/>
</dbReference>
<comment type="caution">
    <text evidence="2">The sequence shown here is derived from an EMBL/GenBank/DDBJ whole genome shotgun (WGS) entry which is preliminary data.</text>
</comment>
<dbReference type="GO" id="GO:0004736">
    <property type="term" value="F:pyruvate carboxylase activity"/>
    <property type="evidence" value="ECO:0007669"/>
    <property type="project" value="TreeGrafter"/>
</dbReference>
<dbReference type="CDD" id="cd07937">
    <property type="entry name" value="DRE_TIM_PC_TC_5S"/>
    <property type="match status" value="1"/>
</dbReference>
<reference evidence="2" key="1">
    <citation type="submission" date="2023-05" db="EMBL/GenBank/DDBJ databases">
        <title>Mariniplasma microaerophilum sp. nov., a novel anaerobic mollicute isolated from terrestrial mud volcano, Taman Peninsula, Russia.</title>
        <authorList>
            <person name="Khomyakova M.A."/>
            <person name="Merkel A.Y."/>
            <person name="Slobodkin A.I."/>
        </authorList>
    </citation>
    <scope>NUCLEOTIDE SEQUENCE</scope>
    <source>
        <strain evidence="2">M4Ah</strain>
    </source>
</reference>
<dbReference type="Proteomes" id="UP001431532">
    <property type="component" value="Unassembled WGS sequence"/>
</dbReference>
<dbReference type="EC" id="4.1.1.112" evidence="2"/>
<dbReference type="Pfam" id="PF00682">
    <property type="entry name" value="HMGL-like"/>
    <property type="match status" value="1"/>
</dbReference>
<accession>A0AAW6UA65</accession>
<name>A0AAW6UA65_9MOLU</name>
<proteinExistence type="predicted"/>
<keyword evidence="3" id="KW-1185">Reference proteome</keyword>
<feature type="domain" description="Pyruvate carboxyltransferase" evidence="1">
    <location>
        <begin position="3"/>
        <end position="263"/>
    </location>
</feature>
<dbReference type="Pfam" id="PF02436">
    <property type="entry name" value="PYC_OADA"/>
    <property type="match status" value="1"/>
</dbReference>
<evidence type="ECO:0000313" key="2">
    <source>
        <dbReference type="EMBL" id="MDI6453078.1"/>
    </source>
</evidence>
<dbReference type="GO" id="GO:0006094">
    <property type="term" value="P:gluconeogenesis"/>
    <property type="evidence" value="ECO:0007669"/>
    <property type="project" value="TreeGrafter"/>
</dbReference>
<dbReference type="InterPro" id="IPR055268">
    <property type="entry name" value="PCB-like"/>
</dbReference>
<dbReference type="NCBIfam" id="NF008985">
    <property type="entry name" value="PRK12331.1"/>
    <property type="match status" value="1"/>
</dbReference>
<dbReference type="GO" id="GO:0008948">
    <property type="term" value="F:oxaloacetate decarboxylase activity"/>
    <property type="evidence" value="ECO:0007669"/>
    <property type="project" value="UniProtKB-EC"/>
</dbReference>
<evidence type="ECO:0000313" key="3">
    <source>
        <dbReference type="Proteomes" id="UP001431532"/>
    </source>
</evidence>